<gene>
    <name evidence="1" type="ORF">JAAARDRAFT_212205</name>
</gene>
<dbReference type="SUPFAM" id="SSF48371">
    <property type="entry name" value="ARM repeat"/>
    <property type="match status" value="1"/>
</dbReference>
<evidence type="ECO:0000313" key="2">
    <source>
        <dbReference type="Proteomes" id="UP000027265"/>
    </source>
</evidence>
<dbReference type="OrthoDB" id="3066495at2759"/>
<dbReference type="EMBL" id="KL197782">
    <property type="protein sequence ID" value="KDQ49516.1"/>
    <property type="molecule type" value="Genomic_DNA"/>
</dbReference>
<proteinExistence type="predicted"/>
<dbReference type="AlphaFoldDB" id="A0A067PGC2"/>
<organism evidence="1 2">
    <name type="scientific">Jaapia argillacea MUCL 33604</name>
    <dbReference type="NCBI Taxonomy" id="933084"/>
    <lineage>
        <taxon>Eukaryota</taxon>
        <taxon>Fungi</taxon>
        <taxon>Dikarya</taxon>
        <taxon>Basidiomycota</taxon>
        <taxon>Agaricomycotina</taxon>
        <taxon>Agaricomycetes</taxon>
        <taxon>Agaricomycetidae</taxon>
        <taxon>Jaapiales</taxon>
        <taxon>Jaapiaceae</taxon>
        <taxon>Jaapia</taxon>
    </lineage>
</organism>
<name>A0A067PGC2_9AGAM</name>
<dbReference type="InParanoid" id="A0A067PGC2"/>
<dbReference type="HOGENOM" id="CLU_021648_0_0_1"/>
<keyword evidence="2" id="KW-1185">Reference proteome</keyword>
<accession>A0A067PGC2</accession>
<protein>
    <submittedName>
        <fullName evidence="1">Uncharacterized protein</fullName>
    </submittedName>
</protein>
<reference evidence="2" key="1">
    <citation type="journal article" date="2014" name="Proc. Natl. Acad. Sci. U.S.A.">
        <title>Extensive sampling of basidiomycete genomes demonstrates inadequacy of the white-rot/brown-rot paradigm for wood decay fungi.</title>
        <authorList>
            <person name="Riley R."/>
            <person name="Salamov A.A."/>
            <person name="Brown D.W."/>
            <person name="Nagy L.G."/>
            <person name="Floudas D."/>
            <person name="Held B.W."/>
            <person name="Levasseur A."/>
            <person name="Lombard V."/>
            <person name="Morin E."/>
            <person name="Otillar R."/>
            <person name="Lindquist E.A."/>
            <person name="Sun H."/>
            <person name="LaButti K.M."/>
            <person name="Schmutz J."/>
            <person name="Jabbour D."/>
            <person name="Luo H."/>
            <person name="Baker S.E."/>
            <person name="Pisabarro A.G."/>
            <person name="Walton J.D."/>
            <person name="Blanchette R.A."/>
            <person name="Henrissat B."/>
            <person name="Martin F."/>
            <person name="Cullen D."/>
            <person name="Hibbett D.S."/>
            <person name="Grigoriev I.V."/>
        </authorList>
    </citation>
    <scope>NUCLEOTIDE SEQUENCE [LARGE SCALE GENOMIC DNA]</scope>
    <source>
        <strain evidence="2">MUCL 33604</strain>
    </source>
</reference>
<evidence type="ECO:0000313" key="1">
    <source>
        <dbReference type="EMBL" id="KDQ49516.1"/>
    </source>
</evidence>
<dbReference type="Proteomes" id="UP000027265">
    <property type="component" value="Unassembled WGS sequence"/>
</dbReference>
<dbReference type="InterPro" id="IPR016024">
    <property type="entry name" value="ARM-type_fold"/>
</dbReference>
<sequence length="792" mass="89311">MHSSQNSHREPASLYFQLTTDELDDLRLHGTYTFQSVSSSDGSASDRLGAGRTLGNWISRAGRRLESAAHVTSLTSEPTPYFVFDTLDDLEELNHTHSFEVLTDSDGKSSNRIGVGRTLGNWISHAGRNLEKLLGRSAERLGKGPNAIMYRALVSADSRRSSKPRERHLAFYSPPPFQQLVERALFPGYGFGSDLYDPNVVHDPKFIKSCDQLVLCLRNGNQTIQYLAIYYISALLCAIPECQPIFRQANAQEVIKQVLKYSSMFPRSNVDHTLLFSPSTRALVMLSESQVLGAIKDLDLVSKDRIVADSRSLASISQLIKYTVNPESNLLAARRLQLSLKRLLPSVADMTRLISPSVVDTWAKLALDLDPLCSIIFTRLLEVTFVMDNAEIANLRLGMVTSILKYGLREGRGVFISPQIRKLLHPQLYSEKLFAATIRDSTRFEMEQVVQKWQRTELTPAESDLLAPFVQFISPFFSLWGAFCQEWYFDSDEEWIRSDGVSHLRFIPPKRRKRLCRLLVHLALSGRCFVNDVVQVAQKDVDCYETILQILRLQCTAEDVQIRDKAIALVHTISSQLSDVVTPFPTSYTLGFYHKFCVGLRRTASSTVVGRLTGEIKVSRCHVQFGFAYTRQPAYPYLEVLLGPLDSLRWIDASLVQNPGIRYKPVLAAVDTGGERHYVGCALADLGLGKVIEIFAVGQDFSLPDSFASNYDVFGPVHVLATRTSPNGQPSEIYWCNPKTQRFTHAVSWEEADVPDWIWQGYCQECWAFHSFQQMRPVQRHIEKGTENLSSN</sequence>